<dbReference type="Pfam" id="PF17921">
    <property type="entry name" value="Integrase_H2C2"/>
    <property type="match status" value="1"/>
</dbReference>
<dbReference type="InterPro" id="IPR012337">
    <property type="entry name" value="RNaseH-like_sf"/>
</dbReference>
<dbReference type="SUPFAM" id="SSF53098">
    <property type="entry name" value="Ribonuclease H-like"/>
    <property type="match status" value="1"/>
</dbReference>
<evidence type="ECO:0000259" key="3">
    <source>
        <dbReference type="PROSITE" id="PS50994"/>
    </source>
</evidence>
<dbReference type="InterPro" id="IPR001584">
    <property type="entry name" value="Integrase_cat-core"/>
</dbReference>
<protein>
    <recommendedName>
        <fullName evidence="1">RNA-directed DNA polymerase</fullName>
        <ecNumber evidence="1">2.7.7.49</ecNumber>
    </recommendedName>
</protein>
<sequence>MYLPGKHMYVADLLSRAVKDCNVEDDETLVEMVHTVGARVEFQNDSQNKYTSATLQDPILSQVLKLYSNGWPTSLGQDNHSELLHFFNVRSEITCENDLVYFQNRLVIPKIERKNVLNLIHETHLNFDKSKLTAQKFFYWPGMLSDLKNLIVSCPICQRFQRSKIKDPLKSHDMFDIPFYKVGVDIAEYNKKPFLILIDYYSRWIEVATLKDKSASSVINSLKNVFARFGIPKIVISDNVPFNSAEFFAFSKEWDFKSHTISPHHSQSNGLAEKAVGIVKNMFDKATHSKQDIQLYILNYRNNPVAGLKYSPAQLLLSKNLRSKLPIDDSHLYPKVVQDPEVVNKTKQSLSYDKSSLQKAESFSLNDDVLVQDVKSKLWERGVVVECLDNRSYLIKMCGNGKVFRRNVHFIKKFNHSLVHDQLSTEEEVSSEVDYYSGEVNDTNSGEDNDTSSGVDNDTNYGENINTSLSEYSNNDINNDSSVPNCSIPLDHANNGQLAASIGQSVAPGIVNRSAYGRVIKKPSKLNL</sequence>
<reference evidence="4" key="1">
    <citation type="submission" date="2021-05" db="EMBL/GenBank/DDBJ databases">
        <authorList>
            <person name="Alioto T."/>
            <person name="Alioto T."/>
            <person name="Gomez Garrido J."/>
        </authorList>
    </citation>
    <scope>NUCLEOTIDE SEQUENCE</scope>
</reference>
<accession>A0A8D8LYJ4</accession>
<dbReference type="PANTHER" id="PTHR37984">
    <property type="entry name" value="PROTEIN CBG26694"/>
    <property type="match status" value="1"/>
</dbReference>
<organism evidence="4">
    <name type="scientific">Cacopsylla melanoneura</name>
    <dbReference type="NCBI Taxonomy" id="428564"/>
    <lineage>
        <taxon>Eukaryota</taxon>
        <taxon>Metazoa</taxon>
        <taxon>Ecdysozoa</taxon>
        <taxon>Arthropoda</taxon>
        <taxon>Hexapoda</taxon>
        <taxon>Insecta</taxon>
        <taxon>Pterygota</taxon>
        <taxon>Neoptera</taxon>
        <taxon>Paraneoptera</taxon>
        <taxon>Hemiptera</taxon>
        <taxon>Sternorrhyncha</taxon>
        <taxon>Psylloidea</taxon>
        <taxon>Psyllidae</taxon>
        <taxon>Psyllinae</taxon>
        <taxon>Cacopsylla</taxon>
    </lineage>
</organism>
<proteinExistence type="predicted"/>
<dbReference type="GO" id="GO:0003964">
    <property type="term" value="F:RNA-directed DNA polymerase activity"/>
    <property type="evidence" value="ECO:0007669"/>
    <property type="project" value="UniProtKB-EC"/>
</dbReference>
<name>A0A8D8LYJ4_9HEMI</name>
<dbReference type="InterPro" id="IPR050951">
    <property type="entry name" value="Retrovirus_Pol_polyprotein"/>
</dbReference>
<dbReference type="PANTHER" id="PTHR37984:SF5">
    <property type="entry name" value="PROTEIN NYNRIN-LIKE"/>
    <property type="match status" value="1"/>
</dbReference>
<dbReference type="InterPro" id="IPR041588">
    <property type="entry name" value="Integrase_H2C2"/>
</dbReference>
<feature type="compositionally biased region" description="Polar residues" evidence="2">
    <location>
        <begin position="451"/>
        <end position="480"/>
    </location>
</feature>
<evidence type="ECO:0000256" key="2">
    <source>
        <dbReference type="SAM" id="MobiDB-lite"/>
    </source>
</evidence>
<dbReference type="EC" id="2.7.7.49" evidence="1"/>
<dbReference type="Gene3D" id="1.10.340.70">
    <property type="match status" value="1"/>
</dbReference>
<evidence type="ECO:0000256" key="1">
    <source>
        <dbReference type="ARBA" id="ARBA00012493"/>
    </source>
</evidence>
<dbReference type="AlphaFoldDB" id="A0A8D8LYJ4"/>
<feature type="region of interest" description="Disordered" evidence="2">
    <location>
        <begin position="430"/>
        <end position="480"/>
    </location>
</feature>
<dbReference type="EMBL" id="HBUF01029722">
    <property type="protein sequence ID" value="CAG6614247.1"/>
    <property type="molecule type" value="Transcribed_RNA"/>
</dbReference>
<dbReference type="FunFam" id="3.30.420.10:FF:000063">
    <property type="entry name" value="Retrovirus-related Pol polyprotein from transposon 297-like Protein"/>
    <property type="match status" value="1"/>
</dbReference>
<evidence type="ECO:0000313" key="4">
    <source>
        <dbReference type="EMBL" id="CAG6614247.1"/>
    </source>
</evidence>
<dbReference type="GO" id="GO:0015074">
    <property type="term" value="P:DNA integration"/>
    <property type="evidence" value="ECO:0007669"/>
    <property type="project" value="InterPro"/>
</dbReference>
<dbReference type="PROSITE" id="PS50994">
    <property type="entry name" value="INTEGRASE"/>
    <property type="match status" value="1"/>
</dbReference>
<dbReference type="Gene3D" id="3.30.420.10">
    <property type="entry name" value="Ribonuclease H-like superfamily/Ribonuclease H"/>
    <property type="match status" value="1"/>
</dbReference>
<dbReference type="InterPro" id="IPR036397">
    <property type="entry name" value="RNaseH_sf"/>
</dbReference>
<feature type="domain" description="Integrase catalytic" evidence="3">
    <location>
        <begin position="174"/>
        <end position="342"/>
    </location>
</feature>
<dbReference type="GO" id="GO:0003676">
    <property type="term" value="F:nucleic acid binding"/>
    <property type="evidence" value="ECO:0007669"/>
    <property type="project" value="InterPro"/>
</dbReference>
<dbReference type="Pfam" id="PF00665">
    <property type="entry name" value="rve"/>
    <property type="match status" value="1"/>
</dbReference>